<dbReference type="EMBL" id="LTAZ01000004">
    <property type="protein sequence ID" value="KYH26728.1"/>
    <property type="molecule type" value="Genomic_DNA"/>
</dbReference>
<feature type="transmembrane region" description="Helical" evidence="1">
    <location>
        <begin position="42"/>
        <end position="64"/>
    </location>
</feature>
<dbReference type="RefSeq" id="WP_066381670.1">
    <property type="nucleotide sequence ID" value="NZ_LTAZ01000004.1"/>
</dbReference>
<organism evidence="2 3">
    <name type="scientific">Halalkalicoccus paucihalophilus</name>
    <dbReference type="NCBI Taxonomy" id="1008153"/>
    <lineage>
        <taxon>Archaea</taxon>
        <taxon>Methanobacteriati</taxon>
        <taxon>Methanobacteriota</taxon>
        <taxon>Stenosarchaea group</taxon>
        <taxon>Halobacteria</taxon>
        <taxon>Halobacteriales</taxon>
        <taxon>Halococcaceae</taxon>
        <taxon>Halalkalicoccus</taxon>
    </lineage>
</organism>
<dbReference type="Proteomes" id="UP000075321">
    <property type="component" value="Unassembled WGS sequence"/>
</dbReference>
<gene>
    <name evidence="2" type="ORF">HAPAU_18320</name>
</gene>
<reference evidence="2 3" key="1">
    <citation type="submission" date="2016-02" db="EMBL/GenBank/DDBJ databases">
        <title>Genome sequence of Halalkalicoccus paucihalophilus DSM 24557.</title>
        <authorList>
            <person name="Poehlein A."/>
            <person name="Daniel R."/>
        </authorList>
    </citation>
    <scope>NUCLEOTIDE SEQUENCE [LARGE SCALE GENOMIC DNA]</scope>
    <source>
        <strain evidence="2 3">DSM 24557</strain>
    </source>
</reference>
<sequence>MPRNPVERNVVTRFILGFAVLTLMYVVGGAVGGPLVSMAGPVAGFIGVFVGALVAFALFAHWYARYDASFGTE</sequence>
<keyword evidence="1" id="KW-0472">Membrane</keyword>
<keyword evidence="1" id="KW-0812">Transmembrane</keyword>
<evidence type="ECO:0000256" key="1">
    <source>
        <dbReference type="SAM" id="Phobius"/>
    </source>
</evidence>
<feature type="transmembrane region" description="Helical" evidence="1">
    <location>
        <begin position="12"/>
        <end position="36"/>
    </location>
</feature>
<dbReference type="OrthoDB" id="270498at2157"/>
<proteinExistence type="predicted"/>
<protein>
    <submittedName>
        <fullName evidence="2">Uncharacterized protein</fullName>
    </submittedName>
</protein>
<evidence type="ECO:0000313" key="2">
    <source>
        <dbReference type="EMBL" id="KYH26728.1"/>
    </source>
</evidence>
<keyword evidence="3" id="KW-1185">Reference proteome</keyword>
<dbReference type="PATRIC" id="fig|1008153.3.peg.1862"/>
<keyword evidence="1" id="KW-1133">Transmembrane helix</keyword>
<dbReference type="AlphaFoldDB" id="A0A151AGD8"/>
<evidence type="ECO:0000313" key="3">
    <source>
        <dbReference type="Proteomes" id="UP000075321"/>
    </source>
</evidence>
<name>A0A151AGD8_9EURY</name>
<comment type="caution">
    <text evidence="2">The sequence shown here is derived from an EMBL/GenBank/DDBJ whole genome shotgun (WGS) entry which is preliminary data.</text>
</comment>
<accession>A0A151AGD8</accession>